<dbReference type="Pfam" id="PF00701">
    <property type="entry name" value="DHDPS"/>
    <property type="match status" value="1"/>
</dbReference>
<evidence type="ECO:0000256" key="8">
    <source>
        <dbReference type="ARBA" id="ARBA00023154"/>
    </source>
</evidence>
<evidence type="ECO:0000256" key="9">
    <source>
        <dbReference type="ARBA" id="ARBA00023239"/>
    </source>
</evidence>
<dbReference type="CDD" id="cd00950">
    <property type="entry name" value="DHDPS"/>
    <property type="match status" value="1"/>
</dbReference>
<feature type="binding site" evidence="14">
    <location>
        <position position="47"/>
    </location>
    <ligand>
        <name>pyruvate</name>
        <dbReference type="ChEBI" id="CHEBI:15361"/>
    </ligand>
</feature>
<name>A0A1E7F5L3_9STRA</name>
<comment type="catalytic activity">
    <reaction evidence="11">
        <text>L-aspartate 4-semialdehyde + pyruvate = (2S,4S)-4-hydroxy-2,3,4,5-tetrahydrodipicolinate + H2O + H(+)</text>
        <dbReference type="Rhea" id="RHEA:34171"/>
        <dbReference type="ChEBI" id="CHEBI:15361"/>
        <dbReference type="ChEBI" id="CHEBI:15377"/>
        <dbReference type="ChEBI" id="CHEBI:15378"/>
        <dbReference type="ChEBI" id="CHEBI:67139"/>
        <dbReference type="ChEBI" id="CHEBI:537519"/>
        <dbReference type="EC" id="4.3.3.7"/>
    </reaction>
</comment>
<dbReference type="KEGG" id="fcy:FRACYDRAFT_226743"/>
<dbReference type="AlphaFoldDB" id="A0A1E7F5L3"/>
<evidence type="ECO:0000256" key="14">
    <source>
        <dbReference type="PIRSR" id="PIRSR001365-2"/>
    </source>
</evidence>
<dbReference type="InterPro" id="IPR005263">
    <property type="entry name" value="DapA"/>
</dbReference>
<feature type="active site" description="Schiff-base intermediate with substrate" evidence="13">
    <location>
        <position position="162"/>
    </location>
</feature>
<dbReference type="PIRSF" id="PIRSF001365">
    <property type="entry name" value="DHDPS"/>
    <property type="match status" value="1"/>
</dbReference>
<dbReference type="InParanoid" id="A0A1E7F5L3"/>
<evidence type="ECO:0000256" key="2">
    <source>
        <dbReference type="ARBA" id="ARBA00005120"/>
    </source>
</evidence>
<evidence type="ECO:0000256" key="12">
    <source>
        <dbReference type="PIRNR" id="PIRNR001365"/>
    </source>
</evidence>
<dbReference type="PANTHER" id="PTHR12128">
    <property type="entry name" value="DIHYDRODIPICOLINATE SYNTHASE"/>
    <property type="match status" value="1"/>
</dbReference>
<keyword evidence="10" id="KW-0704">Schiff base</keyword>
<comment type="function">
    <text evidence="1">Catalyzes the condensation of (S)-aspartate-beta-semialdehyde [(S)-ASA] and pyruvate to 4-hydroxy-tetrahydrodipicolinate (HTPA).</text>
</comment>
<sequence>MPMKRGSTCALITPFTEDDKIDVPGLEKLIDFHLEAGTDNLCVLGTTAEASVMSMEERELALTTIVNRAKGKIPLLVGTGTIDPASVKKYTQQAIDLGADASLVVSPYYVKPPQRGLIKHFTSMADMGLPVILYNVPGRTAVDISDETIATLAQHEHIVGIKDATGDISRLTSLKNILGEEGSKNFLKYSGDDGTTLDFILAGGDGCISVTANITPKVMKAMVHAALEGNSELARELNQPLELLHQRLFVEANPIPCKWAANRMGLTSRAYCRAPLDELDPQYYDFLEEALVAANMLVTQER</sequence>
<comment type="pathway">
    <text evidence="2">Amino-acid biosynthesis; L-lysine biosynthesis via DAP pathway; (S)-tetrahydrodipicolinate from L-aspartate: step 3/4.</text>
</comment>
<evidence type="ECO:0000256" key="13">
    <source>
        <dbReference type="PIRSR" id="PIRSR001365-1"/>
    </source>
</evidence>
<dbReference type="PRINTS" id="PR00146">
    <property type="entry name" value="DHPICSNTHASE"/>
</dbReference>
<dbReference type="OrthoDB" id="191315at2759"/>
<evidence type="ECO:0000256" key="4">
    <source>
        <dbReference type="ARBA" id="ARBA00012086"/>
    </source>
</evidence>
<evidence type="ECO:0000256" key="3">
    <source>
        <dbReference type="ARBA" id="ARBA00007592"/>
    </source>
</evidence>
<dbReference type="EC" id="4.3.3.7" evidence="4"/>
<dbReference type="PROSITE" id="PS00666">
    <property type="entry name" value="DHDPS_2"/>
    <property type="match status" value="1"/>
</dbReference>
<dbReference type="SMART" id="SM01130">
    <property type="entry name" value="DHDPS"/>
    <property type="match status" value="1"/>
</dbReference>
<gene>
    <name evidence="15" type="ORF">FRACYDRAFT_226743</name>
</gene>
<dbReference type="InterPro" id="IPR020625">
    <property type="entry name" value="Schiff_base-form_aldolases_AS"/>
</dbReference>
<accession>A0A1E7F5L3</accession>
<keyword evidence="16" id="KW-1185">Reference proteome</keyword>
<dbReference type="Proteomes" id="UP000095751">
    <property type="component" value="Unassembled WGS sequence"/>
</dbReference>
<evidence type="ECO:0000256" key="7">
    <source>
        <dbReference type="ARBA" id="ARBA00022915"/>
    </source>
</evidence>
<dbReference type="GO" id="GO:0019877">
    <property type="term" value="P:diaminopimelate biosynthetic process"/>
    <property type="evidence" value="ECO:0007669"/>
    <property type="project" value="UniProtKB-KW"/>
</dbReference>
<evidence type="ECO:0000256" key="11">
    <source>
        <dbReference type="ARBA" id="ARBA00047836"/>
    </source>
</evidence>
<reference evidence="15 16" key="1">
    <citation type="submission" date="2016-09" db="EMBL/GenBank/DDBJ databases">
        <title>Extensive genetic diversity and differential bi-allelic expression allows diatom success in the polar Southern Ocean.</title>
        <authorList>
            <consortium name="DOE Joint Genome Institute"/>
            <person name="Mock T."/>
            <person name="Otillar R.P."/>
            <person name="Strauss J."/>
            <person name="Dupont C."/>
            <person name="Frickenhaus S."/>
            <person name="Maumus F."/>
            <person name="Mcmullan M."/>
            <person name="Sanges R."/>
            <person name="Schmutz J."/>
            <person name="Toseland A."/>
            <person name="Valas R."/>
            <person name="Veluchamy A."/>
            <person name="Ward B.J."/>
            <person name="Allen A."/>
            <person name="Barry K."/>
            <person name="Falciatore A."/>
            <person name="Ferrante M."/>
            <person name="Fortunato A.E."/>
            <person name="Gloeckner G."/>
            <person name="Gruber A."/>
            <person name="Hipkin R."/>
            <person name="Janech M."/>
            <person name="Kroth P."/>
            <person name="Leese F."/>
            <person name="Lindquist E."/>
            <person name="Lyon B.R."/>
            <person name="Martin J."/>
            <person name="Mayer C."/>
            <person name="Parker M."/>
            <person name="Quesneville H."/>
            <person name="Raymond J."/>
            <person name="Uhlig C."/>
            <person name="Valentin K.U."/>
            <person name="Worden A.Z."/>
            <person name="Armbrust E.V."/>
            <person name="Bowler C."/>
            <person name="Green B."/>
            <person name="Moulton V."/>
            <person name="Van Oosterhout C."/>
            <person name="Grigoriev I."/>
        </authorList>
    </citation>
    <scope>NUCLEOTIDE SEQUENCE [LARGE SCALE GENOMIC DNA]</scope>
    <source>
        <strain evidence="15 16">CCMP1102</strain>
    </source>
</reference>
<keyword evidence="9 12" id="KW-0456">Lyase</keyword>
<dbReference type="UniPathway" id="UPA00034">
    <property type="reaction ID" value="UER00017"/>
</dbReference>
<evidence type="ECO:0000313" key="16">
    <source>
        <dbReference type="Proteomes" id="UP000095751"/>
    </source>
</evidence>
<comment type="similarity">
    <text evidence="3 12">Belongs to the DapA family.</text>
</comment>
<organism evidence="15 16">
    <name type="scientific">Fragilariopsis cylindrus CCMP1102</name>
    <dbReference type="NCBI Taxonomy" id="635003"/>
    <lineage>
        <taxon>Eukaryota</taxon>
        <taxon>Sar</taxon>
        <taxon>Stramenopiles</taxon>
        <taxon>Ochrophyta</taxon>
        <taxon>Bacillariophyta</taxon>
        <taxon>Bacillariophyceae</taxon>
        <taxon>Bacillariophycidae</taxon>
        <taxon>Bacillariales</taxon>
        <taxon>Bacillariaceae</taxon>
        <taxon>Fragilariopsis</taxon>
    </lineage>
</organism>
<protein>
    <recommendedName>
        <fullName evidence="4">4-hydroxy-tetrahydrodipicolinate synthase</fullName>
        <ecNumber evidence="4">4.3.3.7</ecNumber>
    </recommendedName>
</protein>
<proteinExistence type="inferred from homology"/>
<evidence type="ECO:0000256" key="6">
    <source>
        <dbReference type="ARBA" id="ARBA00022605"/>
    </source>
</evidence>
<evidence type="ECO:0000256" key="1">
    <source>
        <dbReference type="ARBA" id="ARBA00003294"/>
    </source>
</evidence>
<evidence type="ECO:0000313" key="15">
    <source>
        <dbReference type="EMBL" id="OEU13446.1"/>
    </source>
</evidence>
<keyword evidence="6" id="KW-0028">Amino-acid biosynthesis</keyword>
<feature type="binding site" evidence="14">
    <location>
        <position position="208"/>
    </location>
    <ligand>
        <name>pyruvate</name>
        <dbReference type="ChEBI" id="CHEBI:15361"/>
    </ligand>
</feature>
<dbReference type="SUPFAM" id="SSF51569">
    <property type="entry name" value="Aldolase"/>
    <property type="match status" value="1"/>
</dbReference>
<dbReference type="NCBIfam" id="TIGR00674">
    <property type="entry name" value="dapA"/>
    <property type="match status" value="1"/>
</dbReference>
<dbReference type="Gene3D" id="3.20.20.70">
    <property type="entry name" value="Aldolase class I"/>
    <property type="match status" value="1"/>
</dbReference>
<keyword evidence="5" id="KW-0963">Cytoplasm</keyword>
<keyword evidence="8" id="KW-0457">Lysine biosynthesis</keyword>
<evidence type="ECO:0000256" key="5">
    <source>
        <dbReference type="ARBA" id="ARBA00022490"/>
    </source>
</evidence>
<evidence type="ECO:0000256" key="10">
    <source>
        <dbReference type="ARBA" id="ARBA00023270"/>
    </source>
</evidence>
<dbReference type="EMBL" id="KV784361">
    <property type="protein sequence ID" value="OEU13446.1"/>
    <property type="molecule type" value="Genomic_DNA"/>
</dbReference>
<dbReference type="InterPro" id="IPR013785">
    <property type="entry name" value="Aldolase_TIM"/>
</dbReference>
<dbReference type="GO" id="GO:0008840">
    <property type="term" value="F:4-hydroxy-tetrahydrodipicolinate synthase activity"/>
    <property type="evidence" value="ECO:0007669"/>
    <property type="project" value="UniProtKB-EC"/>
</dbReference>
<dbReference type="PANTHER" id="PTHR12128:SF66">
    <property type="entry name" value="4-HYDROXY-2-OXOGLUTARATE ALDOLASE, MITOCHONDRIAL"/>
    <property type="match status" value="1"/>
</dbReference>
<dbReference type="InterPro" id="IPR002220">
    <property type="entry name" value="DapA-like"/>
</dbReference>
<keyword evidence="7" id="KW-0220">Diaminopimelate biosynthesis</keyword>
<dbReference type="HAMAP" id="MF_00418">
    <property type="entry name" value="DapA"/>
    <property type="match status" value="1"/>
</dbReference>
<dbReference type="GO" id="GO:0009089">
    <property type="term" value="P:lysine biosynthetic process via diaminopimelate"/>
    <property type="evidence" value="ECO:0007669"/>
    <property type="project" value="UniProtKB-UniPathway"/>
</dbReference>
<feature type="active site" description="Proton donor/acceptor" evidence="13">
    <location>
        <position position="134"/>
    </location>
</feature>